<evidence type="ECO:0000313" key="2">
    <source>
        <dbReference type="Proteomes" id="UP000242715"/>
    </source>
</evidence>
<dbReference type="Proteomes" id="UP000242715">
    <property type="component" value="Unassembled WGS sequence"/>
</dbReference>
<protein>
    <submittedName>
        <fullName evidence="1">Uncharacterized protein</fullName>
    </submittedName>
</protein>
<proteinExistence type="predicted"/>
<name>A0A2Z6P7K6_TRISU</name>
<keyword evidence="2" id="KW-1185">Reference proteome</keyword>
<dbReference type="AlphaFoldDB" id="A0A2Z6P7K6"/>
<reference evidence="2" key="1">
    <citation type="journal article" date="2017" name="Front. Plant Sci.">
        <title>Climate Clever Clovers: New Paradigm to Reduce the Environmental Footprint of Ruminants by Breeding Low Methanogenic Forages Utilizing Haplotype Variation.</title>
        <authorList>
            <person name="Kaur P."/>
            <person name="Appels R."/>
            <person name="Bayer P.E."/>
            <person name="Keeble-Gagnere G."/>
            <person name="Wang J."/>
            <person name="Hirakawa H."/>
            <person name="Shirasawa K."/>
            <person name="Vercoe P."/>
            <person name="Stefanova K."/>
            <person name="Durmic Z."/>
            <person name="Nichols P."/>
            <person name="Revell C."/>
            <person name="Isobe S.N."/>
            <person name="Edwards D."/>
            <person name="Erskine W."/>
        </authorList>
    </citation>
    <scope>NUCLEOTIDE SEQUENCE [LARGE SCALE GENOMIC DNA]</scope>
    <source>
        <strain evidence="2">cv. Daliak</strain>
    </source>
</reference>
<sequence>MRKKIYFSLDSSGYCQFLHIAELCKKLWDSRNEGGCKYSGNLLPRTEMHVAHPSQPGSNGCSI</sequence>
<gene>
    <name evidence="1" type="ORF">TSUD_241050</name>
</gene>
<dbReference type="EMBL" id="DF974058">
    <property type="protein sequence ID" value="GAU44612.1"/>
    <property type="molecule type" value="Genomic_DNA"/>
</dbReference>
<organism evidence="1 2">
    <name type="scientific">Trifolium subterraneum</name>
    <name type="common">Subterranean clover</name>
    <dbReference type="NCBI Taxonomy" id="3900"/>
    <lineage>
        <taxon>Eukaryota</taxon>
        <taxon>Viridiplantae</taxon>
        <taxon>Streptophyta</taxon>
        <taxon>Embryophyta</taxon>
        <taxon>Tracheophyta</taxon>
        <taxon>Spermatophyta</taxon>
        <taxon>Magnoliopsida</taxon>
        <taxon>eudicotyledons</taxon>
        <taxon>Gunneridae</taxon>
        <taxon>Pentapetalae</taxon>
        <taxon>rosids</taxon>
        <taxon>fabids</taxon>
        <taxon>Fabales</taxon>
        <taxon>Fabaceae</taxon>
        <taxon>Papilionoideae</taxon>
        <taxon>50 kb inversion clade</taxon>
        <taxon>NPAAA clade</taxon>
        <taxon>Hologalegina</taxon>
        <taxon>IRL clade</taxon>
        <taxon>Trifolieae</taxon>
        <taxon>Trifolium</taxon>
    </lineage>
</organism>
<evidence type="ECO:0000313" key="1">
    <source>
        <dbReference type="EMBL" id="GAU44612.1"/>
    </source>
</evidence>
<accession>A0A2Z6P7K6</accession>